<name>A0A414ZQB1_9FIRM</name>
<proteinExistence type="predicted"/>
<protein>
    <recommendedName>
        <fullName evidence="3">YopX protein domain-containing protein</fullName>
    </recommendedName>
</protein>
<organism evidence="1 2">
    <name type="scientific">Agathobacter rectalis</name>
    <dbReference type="NCBI Taxonomy" id="39491"/>
    <lineage>
        <taxon>Bacteria</taxon>
        <taxon>Bacillati</taxon>
        <taxon>Bacillota</taxon>
        <taxon>Clostridia</taxon>
        <taxon>Lachnospirales</taxon>
        <taxon>Lachnospiraceae</taxon>
        <taxon>Agathobacter</taxon>
    </lineage>
</organism>
<evidence type="ECO:0000313" key="1">
    <source>
        <dbReference type="EMBL" id="RHI25420.1"/>
    </source>
</evidence>
<gene>
    <name evidence="1" type="ORF">DW172_01635</name>
</gene>
<dbReference type="Gene3D" id="2.30.30.290">
    <property type="entry name" value="YopX-like domains"/>
    <property type="match status" value="1"/>
</dbReference>
<dbReference type="InterPro" id="IPR023385">
    <property type="entry name" value="YopX-like_C"/>
</dbReference>
<comment type="caution">
    <text evidence="1">The sequence shown here is derived from an EMBL/GenBank/DDBJ whole genome shotgun (WGS) entry which is preliminary data.</text>
</comment>
<evidence type="ECO:0008006" key="3">
    <source>
        <dbReference type="Google" id="ProtNLM"/>
    </source>
</evidence>
<sequence>MKYRGLTYNREKESYEWVYGLPSYGYATDEVAEIGTVYGDFKEIFPDTLGEQTPYRDKNGKEIYTGDIVALEVDGQIREFVVDKATVDREYNTLPNFEGDTVKVRLADVVIFRWIDPEGVIHQLLPCVNEAGVSDTAFMEIIGTVAERGVQESESKGEKQ</sequence>
<evidence type="ECO:0000313" key="2">
    <source>
        <dbReference type="Proteomes" id="UP000285865"/>
    </source>
</evidence>
<dbReference type="AlphaFoldDB" id="A0A414ZQB1"/>
<reference evidence="1 2" key="1">
    <citation type="submission" date="2018-08" db="EMBL/GenBank/DDBJ databases">
        <title>A genome reference for cultivated species of the human gut microbiota.</title>
        <authorList>
            <person name="Zou Y."/>
            <person name="Xue W."/>
            <person name="Luo G."/>
        </authorList>
    </citation>
    <scope>NUCLEOTIDE SEQUENCE [LARGE SCALE GENOMIC DNA]</scope>
    <source>
        <strain evidence="1 2">AM16-11</strain>
    </source>
</reference>
<dbReference type="Proteomes" id="UP000285865">
    <property type="component" value="Unassembled WGS sequence"/>
</dbReference>
<dbReference type="RefSeq" id="WP_005359735.1">
    <property type="nucleotide sequence ID" value="NZ_QRKN01000001.1"/>
</dbReference>
<dbReference type="EMBL" id="QRKN01000001">
    <property type="protein sequence ID" value="RHI25420.1"/>
    <property type="molecule type" value="Genomic_DNA"/>
</dbReference>
<dbReference type="SUPFAM" id="SSF159006">
    <property type="entry name" value="YopX-like"/>
    <property type="match status" value="1"/>
</dbReference>
<accession>A0A414ZQB1</accession>